<gene>
    <name evidence="1" type="ORF">FSB_LOCUS33307</name>
</gene>
<name>A0A2N9H0N4_FAGSY</name>
<evidence type="ECO:0008006" key="2">
    <source>
        <dbReference type="Google" id="ProtNLM"/>
    </source>
</evidence>
<protein>
    <recommendedName>
        <fullName evidence="2">RNase H type-1 domain-containing protein</fullName>
    </recommendedName>
</protein>
<organism evidence="1">
    <name type="scientific">Fagus sylvatica</name>
    <name type="common">Beechnut</name>
    <dbReference type="NCBI Taxonomy" id="28930"/>
    <lineage>
        <taxon>Eukaryota</taxon>
        <taxon>Viridiplantae</taxon>
        <taxon>Streptophyta</taxon>
        <taxon>Embryophyta</taxon>
        <taxon>Tracheophyta</taxon>
        <taxon>Spermatophyta</taxon>
        <taxon>Magnoliopsida</taxon>
        <taxon>eudicotyledons</taxon>
        <taxon>Gunneridae</taxon>
        <taxon>Pentapetalae</taxon>
        <taxon>rosids</taxon>
        <taxon>fabids</taxon>
        <taxon>Fagales</taxon>
        <taxon>Fagaceae</taxon>
        <taxon>Fagus</taxon>
    </lineage>
</organism>
<accession>A0A2N9H0N4</accession>
<evidence type="ECO:0000313" key="1">
    <source>
        <dbReference type="EMBL" id="SPD05425.1"/>
    </source>
</evidence>
<dbReference type="EMBL" id="OIVN01002660">
    <property type="protein sequence ID" value="SPD05425.1"/>
    <property type="molecule type" value="Genomic_DNA"/>
</dbReference>
<sequence>MEFYVPIKKKVYKAKFFPDGTILDASARRRGSYAWQSILKARDIITKGACWRVGDGAKIKIWNSRWLPEPHHWKILSPLPDSLQTSIVSKLILPSPQRWNIELIDRMFLPYDATAIQCIPLSERRPNDNLIWPGSKTGRYTIAWTPEARLNSVKPTPVQDFADLALKILNVGDNQQRAKFGIICWALCHHRNKARLNKLMEHIKQINTFAQSYLEEFTHCNSGHDPIPLPRTQIKWKAPTTCHYKINYDGAVFRDKDEAGLGVVVRDAQGLPMASLAYKIKLP</sequence>
<proteinExistence type="predicted"/>
<reference evidence="1" key="1">
    <citation type="submission" date="2018-02" db="EMBL/GenBank/DDBJ databases">
        <authorList>
            <person name="Cohen D.B."/>
            <person name="Kent A.D."/>
        </authorList>
    </citation>
    <scope>NUCLEOTIDE SEQUENCE</scope>
</reference>
<dbReference type="AlphaFoldDB" id="A0A2N9H0N4"/>